<evidence type="ECO:0000313" key="5">
    <source>
        <dbReference type="Proteomes" id="UP000002280"/>
    </source>
</evidence>
<feature type="domain" description="Galectin" evidence="3">
    <location>
        <begin position="1"/>
        <end position="125"/>
    </location>
</feature>
<dbReference type="Pfam" id="PF00337">
    <property type="entry name" value="Gal-bind_lectin"/>
    <property type="match status" value="1"/>
</dbReference>
<protein>
    <recommendedName>
        <fullName evidence="2">Galectin</fullName>
    </recommendedName>
</protein>
<dbReference type="PANTHER" id="PTHR11346">
    <property type="entry name" value="GALECTIN"/>
    <property type="match status" value="1"/>
</dbReference>
<dbReference type="InterPro" id="IPR001079">
    <property type="entry name" value="Galectin_CRD"/>
</dbReference>
<dbReference type="SMART" id="SM00276">
    <property type="entry name" value="GLECT"/>
    <property type="match status" value="1"/>
</dbReference>
<evidence type="ECO:0000313" key="4">
    <source>
        <dbReference type="Ensembl" id="ENSMODP00000055825.1"/>
    </source>
</evidence>
<dbReference type="Bgee" id="ENSMODG00000051040">
    <property type="expression patterns" value="Expressed in placenta and 3 other cell types or tissues"/>
</dbReference>
<dbReference type="PROSITE" id="PS51304">
    <property type="entry name" value="GALECTIN"/>
    <property type="match status" value="1"/>
</dbReference>
<organism evidence="4 5">
    <name type="scientific">Monodelphis domestica</name>
    <name type="common">Gray short-tailed opossum</name>
    <dbReference type="NCBI Taxonomy" id="13616"/>
    <lineage>
        <taxon>Eukaryota</taxon>
        <taxon>Metazoa</taxon>
        <taxon>Chordata</taxon>
        <taxon>Craniata</taxon>
        <taxon>Vertebrata</taxon>
        <taxon>Euteleostomi</taxon>
        <taxon>Mammalia</taxon>
        <taxon>Metatheria</taxon>
        <taxon>Didelphimorphia</taxon>
        <taxon>Didelphidae</taxon>
        <taxon>Monodelphis</taxon>
    </lineage>
</organism>
<reference evidence="4" key="2">
    <citation type="submission" date="2025-08" db="UniProtKB">
        <authorList>
            <consortium name="Ensembl"/>
        </authorList>
    </citation>
    <scope>IDENTIFICATION</scope>
</reference>
<dbReference type="SUPFAM" id="SSF49899">
    <property type="entry name" value="Concanavalin A-like lectins/glucanases"/>
    <property type="match status" value="1"/>
</dbReference>
<dbReference type="Ensembl" id="ENSMODT00000055045.1">
    <property type="protein sequence ID" value="ENSMODP00000055825.1"/>
    <property type="gene ID" value="ENSMODG00000051040.1"/>
</dbReference>
<dbReference type="GO" id="GO:0043236">
    <property type="term" value="F:laminin binding"/>
    <property type="evidence" value="ECO:0000318"/>
    <property type="project" value="GO_Central"/>
</dbReference>
<name>A0A5F8H765_MONDO</name>
<dbReference type="InterPro" id="IPR044156">
    <property type="entry name" value="Galectin-like"/>
</dbReference>
<dbReference type="SMART" id="SM00908">
    <property type="entry name" value="Gal-bind_lectin"/>
    <property type="match status" value="1"/>
</dbReference>
<reference evidence="4" key="3">
    <citation type="submission" date="2025-09" db="UniProtKB">
        <authorList>
            <consortium name="Ensembl"/>
        </authorList>
    </citation>
    <scope>IDENTIFICATION</scope>
</reference>
<dbReference type="OMA" id="WNIEQRE"/>
<keyword evidence="5" id="KW-1185">Reference proteome</keyword>
<evidence type="ECO:0000259" key="3">
    <source>
        <dbReference type="PROSITE" id="PS51304"/>
    </source>
</evidence>
<evidence type="ECO:0000256" key="2">
    <source>
        <dbReference type="RuleBase" id="RU102079"/>
    </source>
</evidence>
<dbReference type="AlphaFoldDB" id="A0A5F8H765"/>
<proteinExistence type="predicted"/>
<dbReference type="InterPro" id="IPR013320">
    <property type="entry name" value="ConA-like_dom_sf"/>
</dbReference>
<accession>A0A5F8H765</accession>
<dbReference type="Gene3D" id="2.60.120.200">
    <property type="match status" value="1"/>
</dbReference>
<keyword evidence="1 2" id="KW-0430">Lectin</keyword>
<dbReference type="GO" id="GO:0030395">
    <property type="term" value="F:lactose binding"/>
    <property type="evidence" value="ECO:0000318"/>
    <property type="project" value="GO_Central"/>
</dbReference>
<sequence length="125" mass="14956">MKCPASDGSPSEISRPKTRRLAISFCEDPDNIGFYFNLRFKLFHDTRVIICNSRLDNVWNIEQRETNFPFEPGTLAEVWFTFERCFFYVKLPDGNEFKFPNRLKLRSIKHMEIKGEFKFKSIRFD</sequence>
<dbReference type="CDD" id="cd00070">
    <property type="entry name" value="GLECT"/>
    <property type="match status" value="1"/>
</dbReference>
<dbReference type="InParanoid" id="A0A5F8H765"/>
<dbReference type="GeneTree" id="ENSGT00940000155534"/>
<reference evidence="4 5" key="1">
    <citation type="journal article" date="2007" name="Nature">
        <title>Genome of the marsupial Monodelphis domestica reveals innovation in non-coding sequences.</title>
        <authorList>
            <person name="Mikkelsen T.S."/>
            <person name="Wakefield M.J."/>
            <person name="Aken B."/>
            <person name="Amemiya C.T."/>
            <person name="Chang J.L."/>
            <person name="Duke S."/>
            <person name="Garber M."/>
            <person name="Gentles A.J."/>
            <person name="Goodstadt L."/>
            <person name="Heger A."/>
            <person name="Jurka J."/>
            <person name="Kamal M."/>
            <person name="Mauceli E."/>
            <person name="Searle S.M."/>
            <person name="Sharpe T."/>
            <person name="Baker M.L."/>
            <person name="Batzer M.A."/>
            <person name="Benos P.V."/>
            <person name="Belov K."/>
            <person name="Clamp M."/>
            <person name="Cook A."/>
            <person name="Cuff J."/>
            <person name="Das R."/>
            <person name="Davidow L."/>
            <person name="Deakin J.E."/>
            <person name="Fazzari M.J."/>
            <person name="Glass J.L."/>
            <person name="Grabherr M."/>
            <person name="Greally J.M."/>
            <person name="Gu W."/>
            <person name="Hore T.A."/>
            <person name="Huttley G.A."/>
            <person name="Kleber M."/>
            <person name="Jirtle R.L."/>
            <person name="Koina E."/>
            <person name="Lee J.T."/>
            <person name="Mahony S."/>
            <person name="Marra M.A."/>
            <person name="Miller R.D."/>
            <person name="Nicholls R.D."/>
            <person name="Oda M."/>
            <person name="Papenfuss A.T."/>
            <person name="Parra Z.E."/>
            <person name="Pollock D.D."/>
            <person name="Ray D.A."/>
            <person name="Schein J.E."/>
            <person name="Speed T.P."/>
            <person name="Thompson K."/>
            <person name="VandeBerg J.L."/>
            <person name="Wade C.M."/>
            <person name="Walker J.A."/>
            <person name="Waters P.D."/>
            <person name="Webber C."/>
            <person name="Weidman J.R."/>
            <person name="Xie X."/>
            <person name="Zody M.C."/>
            <person name="Baldwin J."/>
            <person name="Abdouelleil A."/>
            <person name="Abdulkadir J."/>
            <person name="Abebe A."/>
            <person name="Abera B."/>
            <person name="Abreu J."/>
            <person name="Acer S.C."/>
            <person name="Aftuck L."/>
            <person name="Alexander A."/>
            <person name="An P."/>
            <person name="Anderson E."/>
            <person name="Anderson S."/>
            <person name="Arachi H."/>
            <person name="Azer M."/>
            <person name="Bachantsang P."/>
            <person name="Barry A."/>
            <person name="Bayul T."/>
            <person name="Berlin A."/>
            <person name="Bessette D."/>
            <person name="Bloom T."/>
            <person name="Bloom T."/>
            <person name="Boguslavskiy L."/>
            <person name="Bonnet C."/>
            <person name="Boukhgalter B."/>
            <person name="Bourzgui I."/>
            <person name="Brown A."/>
            <person name="Cahill P."/>
            <person name="Channer S."/>
            <person name="Cheshatsang Y."/>
            <person name="Chuda L."/>
            <person name="Citroen M."/>
            <person name="Collymore A."/>
            <person name="Cooke P."/>
            <person name="Costello M."/>
            <person name="D'Aco K."/>
            <person name="Daza R."/>
            <person name="De Haan G."/>
            <person name="DeGray S."/>
            <person name="DeMaso C."/>
            <person name="Dhargay N."/>
            <person name="Dooley K."/>
            <person name="Dooley E."/>
            <person name="Doricent M."/>
            <person name="Dorje P."/>
            <person name="Dorjee K."/>
            <person name="Dupes A."/>
            <person name="Elong R."/>
            <person name="Falk J."/>
            <person name="Farina A."/>
            <person name="Faro S."/>
            <person name="Ferguson D."/>
            <person name="Fisher S."/>
            <person name="Foley C.D."/>
            <person name="Franke A."/>
            <person name="Friedrich D."/>
            <person name="Gadbois L."/>
            <person name="Gearin G."/>
            <person name="Gearin C.R."/>
            <person name="Giannoukos G."/>
            <person name="Goode T."/>
            <person name="Graham J."/>
            <person name="Grandbois E."/>
            <person name="Grewal S."/>
            <person name="Gyaltsen K."/>
            <person name="Hafez N."/>
            <person name="Hagos B."/>
            <person name="Hall J."/>
            <person name="Henson C."/>
            <person name="Hollinger A."/>
            <person name="Honan T."/>
            <person name="Huard M.D."/>
            <person name="Hughes L."/>
            <person name="Hurhula B."/>
            <person name="Husby M.E."/>
            <person name="Kamat A."/>
            <person name="Kanga B."/>
            <person name="Kashin S."/>
            <person name="Khazanovich D."/>
            <person name="Kisner P."/>
            <person name="Lance K."/>
            <person name="Lara M."/>
            <person name="Lee W."/>
            <person name="Lennon N."/>
            <person name="Letendre F."/>
            <person name="LeVine R."/>
            <person name="Lipovsky A."/>
            <person name="Liu X."/>
            <person name="Liu J."/>
            <person name="Liu S."/>
            <person name="Lokyitsang T."/>
            <person name="Lokyitsang Y."/>
            <person name="Lubonja R."/>
            <person name="Lui A."/>
            <person name="MacDonald P."/>
            <person name="Magnisalis V."/>
            <person name="Maru K."/>
            <person name="Matthews C."/>
            <person name="McCusker W."/>
            <person name="McDonough S."/>
            <person name="Mehta T."/>
            <person name="Meldrim J."/>
            <person name="Meneus L."/>
            <person name="Mihai O."/>
            <person name="Mihalev A."/>
            <person name="Mihova T."/>
            <person name="Mittelman R."/>
            <person name="Mlenga V."/>
            <person name="Montmayeur A."/>
            <person name="Mulrain L."/>
            <person name="Navidi A."/>
            <person name="Naylor J."/>
            <person name="Negash T."/>
            <person name="Nguyen T."/>
            <person name="Nguyen N."/>
            <person name="Nicol R."/>
            <person name="Norbu C."/>
            <person name="Norbu N."/>
            <person name="Novod N."/>
            <person name="O'Neill B."/>
            <person name="Osman S."/>
            <person name="Markiewicz E."/>
            <person name="Oyono O.L."/>
            <person name="Patti C."/>
            <person name="Phunkhang P."/>
            <person name="Pierre F."/>
            <person name="Priest M."/>
            <person name="Raghuraman S."/>
            <person name="Rege F."/>
            <person name="Reyes R."/>
            <person name="Rise C."/>
            <person name="Rogov P."/>
            <person name="Ross K."/>
            <person name="Ryan E."/>
            <person name="Settipalli S."/>
            <person name="Shea T."/>
            <person name="Sherpa N."/>
            <person name="Shi L."/>
            <person name="Shih D."/>
            <person name="Sparrow T."/>
            <person name="Spaulding J."/>
            <person name="Stalker J."/>
            <person name="Stange-Thomann N."/>
            <person name="Stavropoulos S."/>
            <person name="Stone C."/>
            <person name="Strader C."/>
            <person name="Tesfaye S."/>
            <person name="Thomson T."/>
            <person name="Thoulutsang Y."/>
            <person name="Thoulutsang D."/>
            <person name="Topham K."/>
            <person name="Topping I."/>
            <person name="Tsamla T."/>
            <person name="Vassiliev H."/>
            <person name="Vo A."/>
            <person name="Wangchuk T."/>
            <person name="Wangdi T."/>
            <person name="Weiand M."/>
            <person name="Wilkinson J."/>
            <person name="Wilson A."/>
            <person name="Yadav S."/>
            <person name="Young G."/>
            <person name="Yu Q."/>
            <person name="Zembek L."/>
            <person name="Zhong D."/>
            <person name="Zimmer A."/>
            <person name="Zwirko Z."/>
            <person name="Jaffe D.B."/>
            <person name="Alvarez P."/>
            <person name="Brockman W."/>
            <person name="Butler J."/>
            <person name="Chin C."/>
            <person name="Gnerre S."/>
            <person name="MacCallum I."/>
            <person name="Graves J.A."/>
            <person name="Ponting C.P."/>
            <person name="Breen M."/>
            <person name="Samollow P.B."/>
            <person name="Lander E.S."/>
            <person name="Lindblad-Toh K."/>
        </authorList>
    </citation>
    <scope>NUCLEOTIDE SEQUENCE [LARGE SCALE GENOMIC DNA]</scope>
</reference>
<dbReference type="PANTHER" id="PTHR11346:SF97">
    <property type="entry name" value="GALECTIN-1"/>
    <property type="match status" value="1"/>
</dbReference>
<dbReference type="GO" id="GO:0005615">
    <property type="term" value="C:extracellular space"/>
    <property type="evidence" value="ECO:0000318"/>
    <property type="project" value="GO_Central"/>
</dbReference>
<evidence type="ECO:0000256" key="1">
    <source>
        <dbReference type="ARBA" id="ARBA00022734"/>
    </source>
</evidence>
<dbReference type="Proteomes" id="UP000002280">
    <property type="component" value="Chromosome 8"/>
</dbReference>